<dbReference type="InterPro" id="IPR050638">
    <property type="entry name" value="AA-Vitamin_Transporters"/>
</dbReference>
<feature type="transmembrane region" description="Helical" evidence="6">
    <location>
        <begin position="212"/>
        <end position="238"/>
    </location>
</feature>
<feature type="transmembrane region" description="Helical" evidence="6">
    <location>
        <begin position="20"/>
        <end position="39"/>
    </location>
</feature>
<gene>
    <name evidence="8" type="ORF">SAMN02745168_2029</name>
</gene>
<evidence type="ECO:0000256" key="2">
    <source>
        <dbReference type="ARBA" id="ARBA00007362"/>
    </source>
</evidence>
<feature type="transmembrane region" description="Helical" evidence="6">
    <location>
        <begin position="189"/>
        <end position="206"/>
    </location>
</feature>
<feature type="transmembrane region" description="Helical" evidence="6">
    <location>
        <begin position="45"/>
        <end position="63"/>
    </location>
</feature>
<proteinExistence type="inferred from homology"/>
<name>A0A1W2AXR7_9FIRM</name>
<accession>A0A1W2AXR7</accession>
<feature type="transmembrane region" description="Helical" evidence="6">
    <location>
        <begin position="250"/>
        <end position="269"/>
    </location>
</feature>
<feature type="domain" description="EamA" evidence="7">
    <location>
        <begin position="158"/>
        <end position="288"/>
    </location>
</feature>
<dbReference type="EMBL" id="FWXW01000004">
    <property type="protein sequence ID" value="SMC65404.1"/>
    <property type="molecule type" value="Genomic_DNA"/>
</dbReference>
<evidence type="ECO:0000256" key="4">
    <source>
        <dbReference type="ARBA" id="ARBA00022989"/>
    </source>
</evidence>
<evidence type="ECO:0000256" key="1">
    <source>
        <dbReference type="ARBA" id="ARBA00004141"/>
    </source>
</evidence>
<dbReference type="PANTHER" id="PTHR32322">
    <property type="entry name" value="INNER MEMBRANE TRANSPORTER"/>
    <property type="match status" value="1"/>
</dbReference>
<dbReference type="PANTHER" id="PTHR32322:SF2">
    <property type="entry name" value="EAMA DOMAIN-CONTAINING PROTEIN"/>
    <property type="match status" value="1"/>
</dbReference>
<reference evidence="8 9" key="1">
    <citation type="submission" date="2017-04" db="EMBL/GenBank/DDBJ databases">
        <authorList>
            <person name="Afonso C.L."/>
            <person name="Miller P.J."/>
            <person name="Scott M.A."/>
            <person name="Spackman E."/>
            <person name="Goraichik I."/>
            <person name="Dimitrov K.M."/>
            <person name="Suarez D.L."/>
            <person name="Swayne D.E."/>
        </authorList>
    </citation>
    <scope>NUCLEOTIDE SEQUENCE [LARGE SCALE GENOMIC DNA]</scope>
    <source>
        <strain evidence="8 9">DSM 12816</strain>
    </source>
</reference>
<comment type="similarity">
    <text evidence="2">Belongs to the EamA transporter family.</text>
</comment>
<feature type="transmembrane region" description="Helical" evidence="6">
    <location>
        <begin position="157"/>
        <end position="177"/>
    </location>
</feature>
<feature type="transmembrane region" description="Helical" evidence="6">
    <location>
        <begin position="275"/>
        <end position="294"/>
    </location>
</feature>
<feature type="transmembrane region" description="Helical" evidence="6">
    <location>
        <begin position="106"/>
        <end position="124"/>
    </location>
</feature>
<dbReference type="OrthoDB" id="9814238at2"/>
<keyword evidence="4 6" id="KW-1133">Transmembrane helix</keyword>
<protein>
    <submittedName>
        <fullName evidence="8">EamA domain-containing membrane protein RarD</fullName>
    </submittedName>
</protein>
<keyword evidence="5 6" id="KW-0472">Membrane</keyword>
<organism evidence="8 9">
    <name type="scientific">Papillibacter cinnamivorans DSM 12816</name>
    <dbReference type="NCBI Taxonomy" id="1122930"/>
    <lineage>
        <taxon>Bacteria</taxon>
        <taxon>Bacillati</taxon>
        <taxon>Bacillota</taxon>
        <taxon>Clostridia</taxon>
        <taxon>Eubacteriales</taxon>
        <taxon>Oscillospiraceae</taxon>
        <taxon>Papillibacter</taxon>
    </lineage>
</organism>
<dbReference type="SUPFAM" id="SSF103481">
    <property type="entry name" value="Multidrug resistance efflux transporter EmrE"/>
    <property type="match status" value="2"/>
</dbReference>
<dbReference type="STRING" id="1122930.SAMN02745168_2029"/>
<dbReference type="Gene3D" id="1.10.3730.20">
    <property type="match status" value="2"/>
</dbReference>
<dbReference type="Pfam" id="PF00892">
    <property type="entry name" value="EamA"/>
    <property type="match status" value="2"/>
</dbReference>
<feature type="transmembrane region" description="Helical" evidence="6">
    <location>
        <begin position="133"/>
        <end position="151"/>
    </location>
</feature>
<evidence type="ECO:0000256" key="5">
    <source>
        <dbReference type="ARBA" id="ARBA00023136"/>
    </source>
</evidence>
<evidence type="ECO:0000259" key="7">
    <source>
        <dbReference type="Pfam" id="PF00892"/>
    </source>
</evidence>
<dbReference type="RefSeq" id="WP_084234696.1">
    <property type="nucleotide sequence ID" value="NZ_FWXW01000004.1"/>
</dbReference>
<dbReference type="InterPro" id="IPR037185">
    <property type="entry name" value="EmrE-like"/>
</dbReference>
<evidence type="ECO:0000256" key="3">
    <source>
        <dbReference type="ARBA" id="ARBA00022692"/>
    </source>
</evidence>
<comment type="subcellular location">
    <subcellularLocation>
        <location evidence="1">Membrane</location>
        <topology evidence="1">Multi-pass membrane protein</topology>
    </subcellularLocation>
</comment>
<dbReference type="GO" id="GO:0016020">
    <property type="term" value="C:membrane"/>
    <property type="evidence" value="ECO:0007669"/>
    <property type="project" value="UniProtKB-SubCell"/>
</dbReference>
<dbReference type="Proteomes" id="UP000192790">
    <property type="component" value="Unassembled WGS sequence"/>
</dbReference>
<dbReference type="AlphaFoldDB" id="A0A1W2AXR7"/>
<feature type="transmembrane region" description="Helical" evidence="6">
    <location>
        <begin position="75"/>
        <end position="94"/>
    </location>
</feature>
<keyword evidence="9" id="KW-1185">Reference proteome</keyword>
<dbReference type="InterPro" id="IPR000620">
    <property type="entry name" value="EamA_dom"/>
</dbReference>
<evidence type="ECO:0000256" key="6">
    <source>
        <dbReference type="SAM" id="Phobius"/>
    </source>
</evidence>
<keyword evidence="3 6" id="KW-0812">Transmembrane</keyword>
<sequence>MREKLQEEGGFNTNKSYLKYISALLIFGTNGIVASFIPMGSMEIVFLRTLIGSAFLLAVFLIKREKFQAFQKPGHFSYLMISGAALGAGWMFLYEGYRRLGVGPATLEYYFGPVIVMALAPLVFKEKLVPGKTAGIGAAVLGMALLGETALRQGGFSWGMVCGGMAAVMYAVMVVFSKKAAGIGGLENSLWQLASAFVTVAAFLLINRGFTFFFAPGNILAVLLLGAVNTGVGCWLYFSAVERLPVQSVAVCGYLEPLSALVFSAAFLGERLSPAQLFGAVLILGGAAYGEALGERFPQSFLRFAHWNIHRTPGA</sequence>
<evidence type="ECO:0000313" key="9">
    <source>
        <dbReference type="Proteomes" id="UP000192790"/>
    </source>
</evidence>
<feature type="domain" description="EamA" evidence="7">
    <location>
        <begin position="18"/>
        <end position="146"/>
    </location>
</feature>
<evidence type="ECO:0000313" key="8">
    <source>
        <dbReference type="EMBL" id="SMC65404.1"/>
    </source>
</evidence>